<evidence type="ECO:0000313" key="4">
    <source>
        <dbReference type="Proteomes" id="UP001597641"/>
    </source>
</evidence>
<sequence length="220" mass="24110">MIKKLLFAAALMFGTFSAAQAQATFGVRGGANLSTLSGDVNDENMFENKVSFHGGLTLNFPLVEDFVSLQPELLYSRKGFKSSGQEYTNLLLQKRRREGNVSYNYLDLPVLAKINAGPLYFEMGPQLSYLLNVNNETKLYDGNDNLIASTESEKSKDGLSQFEVGYAAGIGFAANNGISLGVRYNGAFTDFVKDAEYMEGDLSNARHSVFMLTLGVRFGN</sequence>
<accession>A0ABW6BUW2</accession>
<name>A0ABW6BUW2_9BACT</name>
<reference evidence="4" key="1">
    <citation type="journal article" date="2019" name="Int. J. Syst. Evol. Microbiol.">
        <title>The Global Catalogue of Microorganisms (GCM) 10K type strain sequencing project: providing services to taxonomists for standard genome sequencing and annotation.</title>
        <authorList>
            <consortium name="The Broad Institute Genomics Platform"/>
            <consortium name="The Broad Institute Genome Sequencing Center for Infectious Disease"/>
            <person name="Wu L."/>
            <person name="Ma J."/>
        </authorList>
    </citation>
    <scope>NUCLEOTIDE SEQUENCE [LARGE SCALE GENOMIC DNA]</scope>
    <source>
        <strain evidence="4">KCTC 23984</strain>
    </source>
</reference>
<dbReference type="RefSeq" id="WP_377484748.1">
    <property type="nucleotide sequence ID" value="NZ_JBHUOX010000007.1"/>
</dbReference>
<protein>
    <submittedName>
        <fullName evidence="3">Porin family protein</fullName>
    </submittedName>
</protein>
<comment type="caution">
    <text evidence="3">The sequence shown here is derived from an EMBL/GenBank/DDBJ whole genome shotgun (WGS) entry which is preliminary data.</text>
</comment>
<evidence type="ECO:0000256" key="1">
    <source>
        <dbReference type="SAM" id="SignalP"/>
    </source>
</evidence>
<organism evidence="3 4">
    <name type="scientific">Pontibacter toksunensis</name>
    <dbReference type="NCBI Taxonomy" id="1332631"/>
    <lineage>
        <taxon>Bacteria</taxon>
        <taxon>Pseudomonadati</taxon>
        <taxon>Bacteroidota</taxon>
        <taxon>Cytophagia</taxon>
        <taxon>Cytophagales</taxon>
        <taxon>Hymenobacteraceae</taxon>
        <taxon>Pontibacter</taxon>
    </lineage>
</organism>
<feature type="signal peptide" evidence="1">
    <location>
        <begin position="1"/>
        <end position="21"/>
    </location>
</feature>
<feature type="chain" id="PRO_5046441133" evidence="1">
    <location>
        <begin position="22"/>
        <end position="220"/>
    </location>
</feature>
<dbReference type="Proteomes" id="UP001597641">
    <property type="component" value="Unassembled WGS sequence"/>
</dbReference>
<proteinExistence type="predicted"/>
<dbReference type="Pfam" id="PF13568">
    <property type="entry name" value="OMP_b-brl_2"/>
    <property type="match status" value="1"/>
</dbReference>
<evidence type="ECO:0000313" key="3">
    <source>
        <dbReference type="EMBL" id="MFD3001061.1"/>
    </source>
</evidence>
<dbReference type="InterPro" id="IPR025665">
    <property type="entry name" value="Beta-barrel_OMP_2"/>
</dbReference>
<gene>
    <name evidence="3" type="ORF">ACFS7Z_11850</name>
</gene>
<keyword evidence="4" id="KW-1185">Reference proteome</keyword>
<keyword evidence="1" id="KW-0732">Signal</keyword>
<dbReference type="EMBL" id="JBHUOX010000007">
    <property type="protein sequence ID" value="MFD3001061.1"/>
    <property type="molecule type" value="Genomic_DNA"/>
</dbReference>
<evidence type="ECO:0000259" key="2">
    <source>
        <dbReference type="Pfam" id="PF13568"/>
    </source>
</evidence>
<feature type="domain" description="Outer membrane protein beta-barrel" evidence="2">
    <location>
        <begin position="20"/>
        <end position="191"/>
    </location>
</feature>